<dbReference type="PANTHER" id="PTHR24379:SF123">
    <property type="entry name" value="ZINC FINGER AND BTB DOMAIN CONTAINING 17"/>
    <property type="match status" value="1"/>
</dbReference>
<dbReference type="PROSITE" id="PS00028">
    <property type="entry name" value="ZINC_FINGER_C2H2_1"/>
    <property type="match status" value="3"/>
</dbReference>
<evidence type="ECO:0000313" key="7">
    <source>
        <dbReference type="EMBL" id="CAL4139158.1"/>
    </source>
</evidence>
<keyword evidence="8" id="KW-1185">Reference proteome</keyword>
<evidence type="ECO:0000259" key="6">
    <source>
        <dbReference type="PROSITE" id="PS50157"/>
    </source>
</evidence>
<feature type="domain" description="C2H2-type" evidence="6">
    <location>
        <begin position="131"/>
        <end position="158"/>
    </location>
</feature>
<organism evidence="7 8">
    <name type="scientific">Meganyctiphanes norvegica</name>
    <name type="common">Northern krill</name>
    <name type="synonym">Thysanopoda norvegica</name>
    <dbReference type="NCBI Taxonomy" id="48144"/>
    <lineage>
        <taxon>Eukaryota</taxon>
        <taxon>Metazoa</taxon>
        <taxon>Ecdysozoa</taxon>
        <taxon>Arthropoda</taxon>
        <taxon>Crustacea</taxon>
        <taxon>Multicrustacea</taxon>
        <taxon>Malacostraca</taxon>
        <taxon>Eumalacostraca</taxon>
        <taxon>Eucarida</taxon>
        <taxon>Euphausiacea</taxon>
        <taxon>Euphausiidae</taxon>
        <taxon>Meganyctiphanes</taxon>
    </lineage>
</organism>
<accession>A0AAV2RUA7</accession>
<feature type="domain" description="C2H2-type" evidence="6">
    <location>
        <begin position="10"/>
        <end position="37"/>
    </location>
</feature>
<dbReference type="PANTHER" id="PTHR24379">
    <property type="entry name" value="KRAB AND ZINC FINGER DOMAIN-CONTAINING"/>
    <property type="match status" value="1"/>
</dbReference>
<reference evidence="7 8" key="1">
    <citation type="submission" date="2024-05" db="EMBL/GenBank/DDBJ databases">
        <authorList>
            <person name="Wallberg A."/>
        </authorList>
    </citation>
    <scope>NUCLEOTIDE SEQUENCE [LARGE SCALE GENOMIC DNA]</scope>
</reference>
<evidence type="ECO:0000256" key="5">
    <source>
        <dbReference type="PROSITE-ProRule" id="PRU00042"/>
    </source>
</evidence>
<dbReference type="Proteomes" id="UP001497623">
    <property type="component" value="Unassembled WGS sequence"/>
</dbReference>
<dbReference type="Pfam" id="PF00096">
    <property type="entry name" value="zf-C2H2"/>
    <property type="match status" value="1"/>
</dbReference>
<evidence type="ECO:0000256" key="3">
    <source>
        <dbReference type="ARBA" id="ARBA00022771"/>
    </source>
</evidence>
<proteinExistence type="predicted"/>
<dbReference type="EMBL" id="CAXKWB010031223">
    <property type="protein sequence ID" value="CAL4139158.1"/>
    <property type="molecule type" value="Genomic_DNA"/>
</dbReference>
<dbReference type="SMART" id="SM00355">
    <property type="entry name" value="ZnF_C2H2"/>
    <property type="match status" value="7"/>
</dbReference>
<keyword evidence="2" id="KW-0677">Repeat</keyword>
<comment type="caution">
    <text evidence="7">The sequence shown here is derived from an EMBL/GenBank/DDBJ whole genome shotgun (WGS) entry which is preliminary data.</text>
</comment>
<dbReference type="Gene3D" id="3.30.160.60">
    <property type="entry name" value="Classic Zinc Finger"/>
    <property type="match status" value="3"/>
</dbReference>
<gene>
    <name evidence="7" type="ORF">MNOR_LOCUS28383</name>
</gene>
<evidence type="ECO:0000256" key="2">
    <source>
        <dbReference type="ARBA" id="ARBA00022737"/>
    </source>
</evidence>
<dbReference type="AlphaFoldDB" id="A0AAV2RUA7"/>
<dbReference type="FunFam" id="3.30.160.60:FF:000446">
    <property type="entry name" value="Zinc finger protein"/>
    <property type="match status" value="1"/>
</dbReference>
<dbReference type="SUPFAM" id="SSF57667">
    <property type="entry name" value="beta-beta-alpha zinc fingers"/>
    <property type="match status" value="2"/>
</dbReference>
<evidence type="ECO:0000256" key="4">
    <source>
        <dbReference type="ARBA" id="ARBA00022833"/>
    </source>
</evidence>
<evidence type="ECO:0000256" key="1">
    <source>
        <dbReference type="ARBA" id="ARBA00022723"/>
    </source>
</evidence>
<dbReference type="GO" id="GO:0005634">
    <property type="term" value="C:nucleus"/>
    <property type="evidence" value="ECO:0007669"/>
    <property type="project" value="UniProtKB-ARBA"/>
</dbReference>
<dbReference type="GO" id="GO:0008270">
    <property type="term" value="F:zinc ion binding"/>
    <property type="evidence" value="ECO:0007669"/>
    <property type="project" value="UniProtKB-KW"/>
</dbReference>
<keyword evidence="1" id="KW-0479">Metal-binding</keyword>
<keyword evidence="3 5" id="KW-0863">Zinc-finger</keyword>
<evidence type="ECO:0000313" key="8">
    <source>
        <dbReference type="Proteomes" id="UP001497623"/>
    </source>
</evidence>
<keyword evidence="4" id="KW-0862">Zinc</keyword>
<protein>
    <recommendedName>
        <fullName evidence="6">C2H2-type domain-containing protein</fullName>
    </recommendedName>
</protein>
<dbReference type="PROSITE" id="PS50157">
    <property type="entry name" value="ZINC_FINGER_C2H2_2"/>
    <property type="match status" value="2"/>
</dbReference>
<sequence>MMNGECEKPFQCTVCDLRFTTNAAQKIHMAKHGKKKTLKCPLCGDPFKDPLKLRKHRLDLCSLRNPKTSIKTFNTCAVCDMKFHRPIAREKHMQEAHGVSDPRCFQCEYKPADLEDLEEHVKIHYKKPKTVVCTECGNSCNSVGMLLHHMKTHKEEEVACKECDFVGKNPRGLRTHLSSGAHNPKKQKTVTECTEGTKMFPEQKVYKTLPNSGTKDTIYLGSKSGLTILKKVSEGGLTILKLESASEVTSPMINTDGNKEADVKTEPIRCMECSYIAANDKDLTRHIENHITNAMFKINYQDIKK</sequence>
<feature type="non-terminal residue" evidence="7">
    <location>
        <position position="305"/>
    </location>
</feature>
<dbReference type="InterPro" id="IPR013087">
    <property type="entry name" value="Znf_C2H2_type"/>
</dbReference>
<dbReference type="InterPro" id="IPR036236">
    <property type="entry name" value="Znf_C2H2_sf"/>
</dbReference>
<name>A0AAV2RUA7_MEGNR</name>